<name>N1W8Y0_9LEPT</name>
<evidence type="ECO:0000256" key="1">
    <source>
        <dbReference type="SAM" id="Phobius"/>
    </source>
</evidence>
<dbReference type="RefSeq" id="WP_003007088.1">
    <property type="nucleotide sequence ID" value="NZ_AOHC02000042.1"/>
</dbReference>
<feature type="transmembrane region" description="Helical" evidence="1">
    <location>
        <begin position="490"/>
        <end position="507"/>
    </location>
</feature>
<keyword evidence="1" id="KW-1133">Transmembrane helix</keyword>
<protein>
    <submittedName>
        <fullName evidence="2">O-antigen ligase-like membrane protein</fullName>
    </submittedName>
</protein>
<feature type="transmembrane region" description="Helical" evidence="1">
    <location>
        <begin position="347"/>
        <end position="366"/>
    </location>
</feature>
<feature type="transmembrane region" description="Helical" evidence="1">
    <location>
        <begin position="201"/>
        <end position="222"/>
    </location>
</feature>
<dbReference type="STRING" id="1218598.LEP1GSC060_0292"/>
<dbReference type="EMBL" id="AOHC02000042">
    <property type="protein sequence ID" value="EMY76681.1"/>
    <property type="molecule type" value="Genomic_DNA"/>
</dbReference>
<feature type="transmembrane region" description="Helical" evidence="1">
    <location>
        <begin position="87"/>
        <end position="106"/>
    </location>
</feature>
<dbReference type="Proteomes" id="UP000012313">
    <property type="component" value="Unassembled WGS sequence"/>
</dbReference>
<keyword evidence="1" id="KW-0812">Transmembrane</keyword>
<proteinExistence type="predicted"/>
<feature type="transmembrane region" description="Helical" evidence="1">
    <location>
        <begin position="168"/>
        <end position="189"/>
    </location>
</feature>
<dbReference type="PANTHER" id="PTHR37422">
    <property type="entry name" value="TEICHURONIC ACID BIOSYNTHESIS PROTEIN TUAE"/>
    <property type="match status" value="1"/>
</dbReference>
<feature type="transmembrane region" description="Helical" evidence="1">
    <location>
        <begin position="127"/>
        <end position="148"/>
    </location>
</feature>
<evidence type="ECO:0000313" key="3">
    <source>
        <dbReference type="Proteomes" id="UP000012313"/>
    </source>
</evidence>
<feature type="transmembrane region" description="Helical" evidence="1">
    <location>
        <begin position="454"/>
        <end position="478"/>
    </location>
</feature>
<dbReference type="InterPro" id="IPR051533">
    <property type="entry name" value="WaaL-like"/>
</dbReference>
<evidence type="ECO:0000313" key="2">
    <source>
        <dbReference type="EMBL" id="EMY76681.1"/>
    </source>
</evidence>
<keyword evidence="1" id="KW-0472">Membrane</keyword>
<feature type="transmembrane region" description="Helical" evidence="1">
    <location>
        <begin position="551"/>
        <end position="569"/>
    </location>
</feature>
<feature type="transmembrane region" description="Helical" evidence="1">
    <location>
        <begin position="324"/>
        <end position="341"/>
    </location>
</feature>
<accession>N1W8Y0</accession>
<gene>
    <name evidence="2" type="ORF">LEP1GSC060_0292</name>
</gene>
<sequence>MKNRIRSLLQPASPLFGLKSVSWISWISWIVFGILLILPLFAFYPWKFRIVFIFLFVSFTILDLLFPLIATFFLASSGIVFGNHPGGRFLEIQDCLWIFWCVRGIVENRLQGNRIFQDPFWKRPVGILLLLFFGACVLSLVANPDLFLDFRFYKKGWFWFLHSTELEPAYPIKLSVLGILFLFGLIARKNWLGDNAGFPKVYRFFAAGVVFGMIVSIGVGWLEYFLPAVKSTLNSYHRWLDGYKHIAATHFRISSLKRFLPKYGIQSLYWNRSWFSIHLISSLPFLFYLIFTRPKDDKTGIFKSRQVMDETSSDEKSSTRSREWILLAAIFFVLIITFFGIGARGGMLSFLTFCTFSIFAIPFFFIKNRNTSRLFVAVFVSHFVVGGILFPLSVIWTRVGPVDPERFSHFSAGLALGIEKLLLGGGFESYGWYNECCLNPDGKPSLYHTTHNQFLQIFSGLGIVGVVLYSFLWGFLFYELLKSQKEKRSVLASCVFFSSVAAVFVYSFFQEWFYLRAVYFQWIALFPFFTESKVLRGFVSKTISSFNGKNIMISLCFILILLFGSWFFFPTRKFRSGVYFPPGESRYTARVLEGSGTLTLAPTPELYFVRRNRGTQEVSIAVFNRNREKKSSEKEIRPIEIENSKGKFWTFRTLKGYNILKTECFLDRKEDPFATLNFWSRKPLDPEPRKICSQIRIRKKERPPVTKAVKKRIQKNA</sequence>
<feature type="transmembrane region" description="Helical" evidence="1">
    <location>
        <begin position="23"/>
        <end position="44"/>
    </location>
</feature>
<feature type="transmembrane region" description="Helical" evidence="1">
    <location>
        <begin position="513"/>
        <end position="530"/>
    </location>
</feature>
<comment type="caution">
    <text evidence="2">The sequence shown here is derived from an EMBL/GenBank/DDBJ whole genome shotgun (WGS) entry which is preliminary data.</text>
</comment>
<feature type="transmembrane region" description="Helical" evidence="1">
    <location>
        <begin position="273"/>
        <end position="291"/>
    </location>
</feature>
<feature type="transmembrane region" description="Helical" evidence="1">
    <location>
        <begin position="51"/>
        <end position="75"/>
    </location>
</feature>
<reference evidence="2" key="1">
    <citation type="submission" date="2013-03" db="EMBL/GenBank/DDBJ databases">
        <authorList>
            <person name="Harkins D.M."/>
            <person name="Durkin A.S."/>
            <person name="Brinkac L.M."/>
            <person name="Haft D.H."/>
            <person name="Selengut J.D."/>
            <person name="Sanka R."/>
            <person name="DePew J."/>
            <person name="Purushe J."/>
            <person name="Hartskeerl R.A."/>
            <person name="Ahmed A."/>
            <person name="van der Linden H."/>
            <person name="Goris M.G.A."/>
            <person name="Vinetz J.M."/>
            <person name="Sutton G.G."/>
            <person name="Nierman W.C."/>
            <person name="Fouts D.E."/>
        </authorList>
    </citation>
    <scope>NUCLEOTIDE SEQUENCE [LARGE SCALE GENOMIC DNA]</scope>
    <source>
        <strain evidence="2">ICFT</strain>
    </source>
</reference>
<dbReference type="AlphaFoldDB" id="N1W8Y0"/>
<dbReference type="PANTHER" id="PTHR37422:SF13">
    <property type="entry name" value="LIPOPOLYSACCHARIDE BIOSYNTHESIS PROTEIN PA4999-RELATED"/>
    <property type="match status" value="1"/>
</dbReference>
<organism evidence="2 3">
    <name type="scientific">Leptospira weilii serovar Ranarum str. ICFT</name>
    <dbReference type="NCBI Taxonomy" id="1218598"/>
    <lineage>
        <taxon>Bacteria</taxon>
        <taxon>Pseudomonadati</taxon>
        <taxon>Spirochaetota</taxon>
        <taxon>Spirochaetia</taxon>
        <taxon>Leptospirales</taxon>
        <taxon>Leptospiraceae</taxon>
        <taxon>Leptospira</taxon>
    </lineage>
</organism>
<dbReference type="OrthoDB" id="341931at2"/>
<feature type="transmembrane region" description="Helical" evidence="1">
    <location>
        <begin position="373"/>
        <end position="396"/>
    </location>
</feature>
<dbReference type="GO" id="GO:0016874">
    <property type="term" value="F:ligase activity"/>
    <property type="evidence" value="ECO:0007669"/>
    <property type="project" value="UniProtKB-KW"/>
</dbReference>
<keyword evidence="3" id="KW-1185">Reference proteome</keyword>